<feature type="signal peptide" evidence="1">
    <location>
        <begin position="1"/>
        <end position="18"/>
    </location>
</feature>
<sequence length="87" mass="9224">MKTLALLALAGLSSFAFAAAPEETASAGHVQSEQYRYGMDLDVAHVIAVSDVSHECGVVPATMTYKDHQGDVHRLEYLVQGGGCSEN</sequence>
<keyword evidence="3" id="KW-1185">Reference proteome</keyword>
<dbReference type="Pfam" id="PF10976">
    <property type="entry name" value="DUF2790"/>
    <property type="match status" value="1"/>
</dbReference>
<evidence type="ECO:0000313" key="2">
    <source>
        <dbReference type="EMBL" id="MBB2496619.1"/>
    </source>
</evidence>
<protein>
    <submittedName>
        <fullName evidence="2">DUF2790 domain-containing protein</fullName>
    </submittedName>
</protein>
<dbReference type="AlphaFoldDB" id="A0A7W4QBF1"/>
<dbReference type="Gene3D" id="2.30.140.50">
    <property type="entry name" value="Protein of unknown function DUF2790"/>
    <property type="match status" value="1"/>
</dbReference>
<evidence type="ECO:0000313" key="3">
    <source>
        <dbReference type="Proteomes" id="UP000542720"/>
    </source>
</evidence>
<evidence type="ECO:0000256" key="1">
    <source>
        <dbReference type="SAM" id="SignalP"/>
    </source>
</evidence>
<dbReference type="InterPro" id="IPR021245">
    <property type="entry name" value="DUF2790"/>
</dbReference>
<accession>A0A7W4QBF1</accession>
<feature type="chain" id="PRO_5030568979" evidence="1">
    <location>
        <begin position="19"/>
        <end position="87"/>
    </location>
</feature>
<comment type="caution">
    <text evidence="2">The sequence shown here is derived from an EMBL/GenBank/DDBJ whole genome shotgun (WGS) entry which is preliminary data.</text>
</comment>
<dbReference type="Proteomes" id="UP000542720">
    <property type="component" value="Unassembled WGS sequence"/>
</dbReference>
<keyword evidence="1" id="KW-0732">Signal</keyword>
<dbReference type="RefSeq" id="WP_183090150.1">
    <property type="nucleotide sequence ID" value="NZ_JACJUD010000005.1"/>
</dbReference>
<reference evidence="2 3" key="1">
    <citation type="submission" date="2020-08" db="EMBL/GenBank/DDBJ databases">
        <authorList>
            <person name="Kim C.M."/>
        </authorList>
    </citation>
    <scope>NUCLEOTIDE SEQUENCE [LARGE SCALE GENOMIC DNA]</scope>
    <source>
        <strain evidence="2 3">UL070</strain>
    </source>
</reference>
<dbReference type="EMBL" id="JACJUD010000005">
    <property type="protein sequence ID" value="MBB2496619.1"/>
    <property type="molecule type" value="Genomic_DNA"/>
</dbReference>
<gene>
    <name evidence="2" type="ORF">H3H51_16475</name>
</gene>
<organism evidence="2 3">
    <name type="scientific">Aquipseudomonas ullengensis</name>
    <dbReference type="NCBI Taxonomy" id="2759166"/>
    <lineage>
        <taxon>Bacteria</taxon>
        <taxon>Pseudomonadati</taxon>
        <taxon>Pseudomonadota</taxon>
        <taxon>Gammaproteobacteria</taxon>
        <taxon>Pseudomonadales</taxon>
        <taxon>Pseudomonadaceae</taxon>
        <taxon>Aquipseudomonas</taxon>
    </lineage>
</organism>
<name>A0A7W4QBF1_9GAMM</name>
<proteinExistence type="predicted"/>